<feature type="domain" description="HMG box" evidence="12">
    <location>
        <begin position="166"/>
        <end position="225"/>
    </location>
</feature>
<protein>
    <recommendedName>
        <fullName evidence="16">HMG box domain-containing protein</fullName>
    </recommendedName>
</protein>
<feature type="domain" description="Maelstrom" evidence="13">
    <location>
        <begin position="290"/>
        <end position="424"/>
    </location>
</feature>
<dbReference type="PANTHER" id="PTHR21358:SF4">
    <property type="entry name" value="PROTEIN MAELSTROM HOMOLOG"/>
    <property type="match status" value="1"/>
</dbReference>
<dbReference type="Pfam" id="PF09011">
    <property type="entry name" value="HMG_box_2"/>
    <property type="match status" value="1"/>
</dbReference>
<dbReference type="GO" id="GO:0060964">
    <property type="term" value="P:regulation of miRNA-mediated gene silencing"/>
    <property type="evidence" value="ECO:0007669"/>
    <property type="project" value="InterPro"/>
</dbReference>
<keyword evidence="11" id="KW-0472">Membrane</keyword>
<evidence type="ECO:0000256" key="1">
    <source>
        <dbReference type="ARBA" id="ARBA00004123"/>
    </source>
</evidence>
<dbReference type="GO" id="GO:0045892">
    <property type="term" value="P:negative regulation of DNA-templated transcription"/>
    <property type="evidence" value="ECO:0007669"/>
    <property type="project" value="TreeGrafter"/>
</dbReference>
<reference evidence="14 15" key="1">
    <citation type="submission" date="2020-02" db="EMBL/GenBank/DDBJ databases">
        <authorList>
            <person name="Ferguson B K."/>
        </authorList>
    </citation>
    <scope>NUCLEOTIDE SEQUENCE [LARGE SCALE GENOMIC DNA]</scope>
</reference>
<dbReference type="InterPro" id="IPR039259">
    <property type="entry name" value="Protein_maelstrom"/>
</dbReference>
<keyword evidence="11" id="KW-1133">Transmembrane helix</keyword>
<proteinExistence type="inferred from homology"/>
<evidence type="ECO:0000256" key="4">
    <source>
        <dbReference type="ARBA" id="ARBA00022473"/>
    </source>
</evidence>
<sequence>MKIIQYVIFNIYRNYYFINSYLKNIQLNFQSKITKNELATANFQGIRPIDFIFYTLFELIIYESFSSILIYGVSKSSKKYPRPPKRSRIWKNCEQLYIHVKMIEYNNNRTTHTAGRGDSSSQLALGLSEWCAFGSKRKPAKTARPSPIRNRSKRGLIREKMSRAKKPSAFMNFVQEQMKKSGVRMNTKEASQDPEINAKWKNMSDDEKAKYKAMVTTAKPNQKRKTNLGEDVTVVEGETMREKQFADDMRKHINNKVIAAKQKEGLKYMTFYVIHCNYYYKKIIHQGADFFPAEICIIECNIEQGTKRTYVQQVRPIIEAGYRAEARAHSADTHGIPVDAQFEYKSFKDMYEEIRTFIMPGSEDDKLPALFTRFLRDESLACEPVISIMNRLAEAAGKPTDLIRIYSLEDLIASICNASLEQAGRPFEPFDAQKQLNSEKIFSLVSVIYLSKCFQNYFQKYLVLGLNVNENVKGLEEEVQKKAKEQWRSPRRNIHAKHQSSQGKFVQKKSEMFTLLFSKVKISEILLLGCGSMTEKSKIGFFSFSSEESAEALSQN</sequence>
<keyword evidence="15" id="KW-1185">Reference proteome</keyword>
<evidence type="ECO:0000313" key="14">
    <source>
        <dbReference type="EMBL" id="CAB0031341.1"/>
    </source>
</evidence>
<dbReference type="Proteomes" id="UP000479190">
    <property type="component" value="Unassembled WGS sequence"/>
</dbReference>
<dbReference type="AlphaFoldDB" id="A0A6H5I492"/>
<dbReference type="GO" id="GO:0007140">
    <property type="term" value="P:male meiotic nuclear division"/>
    <property type="evidence" value="ECO:0007669"/>
    <property type="project" value="TreeGrafter"/>
</dbReference>
<organism evidence="14 15">
    <name type="scientific">Trichogramma brassicae</name>
    <dbReference type="NCBI Taxonomy" id="86971"/>
    <lineage>
        <taxon>Eukaryota</taxon>
        <taxon>Metazoa</taxon>
        <taxon>Ecdysozoa</taxon>
        <taxon>Arthropoda</taxon>
        <taxon>Hexapoda</taxon>
        <taxon>Insecta</taxon>
        <taxon>Pterygota</taxon>
        <taxon>Neoptera</taxon>
        <taxon>Endopterygota</taxon>
        <taxon>Hymenoptera</taxon>
        <taxon>Apocrita</taxon>
        <taxon>Proctotrupomorpha</taxon>
        <taxon>Chalcidoidea</taxon>
        <taxon>Trichogrammatidae</taxon>
        <taxon>Trichogramma</taxon>
    </lineage>
</organism>
<dbReference type="EMBL" id="CADCXV010000641">
    <property type="protein sequence ID" value="CAB0031341.1"/>
    <property type="molecule type" value="Genomic_DNA"/>
</dbReference>
<evidence type="ECO:0000256" key="6">
    <source>
        <dbReference type="ARBA" id="ARBA00022782"/>
    </source>
</evidence>
<comment type="similarity">
    <text evidence="3">Belongs to the maelstrom family.</text>
</comment>
<dbReference type="Pfam" id="PF13017">
    <property type="entry name" value="Maelstrom"/>
    <property type="match status" value="1"/>
</dbReference>
<evidence type="ECO:0000256" key="10">
    <source>
        <dbReference type="ARBA" id="ARBA00023254"/>
    </source>
</evidence>
<keyword evidence="6" id="KW-0221">Differentiation</keyword>
<keyword evidence="5" id="KW-0963">Cytoplasm</keyword>
<evidence type="ECO:0000256" key="11">
    <source>
        <dbReference type="SAM" id="Phobius"/>
    </source>
</evidence>
<dbReference type="GO" id="GO:0007283">
    <property type="term" value="P:spermatogenesis"/>
    <property type="evidence" value="ECO:0007669"/>
    <property type="project" value="TreeGrafter"/>
</dbReference>
<dbReference type="PANTHER" id="PTHR21358">
    <property type="entry name" value="PROTEIN MAELSTROM HOMOLOG"/>
    <property type="match status" value="1"/>
</dbReference>
<evidence type="ECO:0000256" key="9">
    <source>
        <dbReference type="ARBA" id="ARBA00023242"/>
    </source>
</evidence>
<evidence type="ECO:0000256" key="7">
    <source>
        <dbReference type="ARBA" id="ARBA00023125"/>
    </source>
</evidence>
<dbReference type="GO" id="GO:0005634">
    <property type="term" value="C:nucleus"/>
    <property type="evidence" value="ECO:0007669"/>
    <property type="project" value="UniProtKB-SubCell"/>
</dbReference>
<dbReference type="GO" id="GO:0043186">
    <property type="term" value="C:P granule"/>
    <property type="evidence" value="ECO:0007669"/>
    <property type="project" value="TreeGrafter"/>
</dbReference>
<name>A0A6H5I492_9HYME</name>
<comment type="subcellular location">
    <subcellularLocation>
        <location evidence="2">Cytoplasm</location>
    </subcellularLocation>
    <subcellularLocation>
        <location evidence="1">Nucleus</location>
    </subcellularLocation>
</comment>
<evidence type="ECO:0008006" key="16">
    <source>
        <dbReference type="Google" id="ProtNLM"/>
    </source>
</evidence>
<evidence type="ECO:0000256" key="5">
    <source>
        <dbReference type="ARBA" id="ARBA00022490"/>
    </source>
</evidence>
<evidence type="ECO:0000256" key="3">
    <source>
        <dbReference type="ARBA" id="ARBA00007057"/>
    </source>
</evidence>
<keyword evidence="8" id="KW-0943">RNA-mediated gene silencing</keyword>
<evidence type="ECO:0000256" key="2">
    <source>
        <dbReference type="ARBA" id="ARBA00004496"/>
    </source>
</evidence>
<dbReference type="InterPro" id="IPR009071">
    <property type="entry name" value="HMG_box_dom"/>
</dbReference>
<feature type="transmembrane region" description="Helical" evidence="11">
    <location>
        <begin position="51"/>
        <end position="73"/>
    </location>
</feature>
<dbReference type="SUPFAM" id="SSF47095">
    <property type="entry name" value="HMG-box"/>
    <property type="match status" value="1"/>
</dbReference>
<keyword evidence="10" id="KW-0469">Meiosis</keyword>
<gene>
    <name evidence="14" type="ORF">TBRA_LOCUS3312</name>
</gene>
<dbReference type="GO" id="GO:0043565">
    <property type="term" value="F:sequence-specific DNA binding"/>
    <property type="evidence" value="ECO:0007669"/>
    <property type="project" value="TreeGrafter"/>
</dbReference>
<keyword evidence="9" id="KW-0539">Nucleus</keyword>
<evidence type="ECO:0000256" key="8">
    <source>
        <dbReference type="ARBA" id="ARBA00023158"/>
    </source>
</evidence>
<dbReference type="Gene3D" id="1.10.30.10">
    <property type="entry name" value="High mobility group box domain"/>
    <property type="match status" value="1"/>
</dbReference>
<evidence type="ECO:0000259" key="12">
    <source>
        <dbReference type="Pfam" id="PF09011"/>
    </source>
</evidence>
<dbReference type="GO" id="GO:0030154">
    <property type="term" value="P:cell differentiation"/>
    <property type="evidence" value="ECO:0007669"/>
    <property type="project" value="UniProtKB-KW"/>
</dbReference>
<dbReference type="InterPro" id="IPR036910">
    <property type="entry name" value="HMG_box_dom_sf"/>
</dbReference>
<keyword evidence="11" id="KW-0812">Transmembrane</keyword>
<accession>A0A6H5I492</accession>
<evidence type="ECO:0000259" key="13">
    <source>
        <dbReference type="Pfam" id="PF13017"/>
    </source>
</evidence>
<evidence type="ECO:0000313" key="15">
    <source>
        <dbReference type="Proteomes" id="UP000479190"/>
    </source>
</evidence>
<dbReference type="OrthoDB" id="24555at2759"/>
<keyword evidence="4" id="KW-0217">Developmental protein</keyword>
<dbReference type="GO" id="GO:0034587">
    <property type="term" value="P:piRNA processing"/>
    <property type="evidence" value="ECO:0007669"/>
    <property type="project" value="TreeGrafter"/>
</dbReference>
<keyword evidence="7" id="KW-0238">DNA-binding</keyword>
<dbReference type="InterPro" id="IPR024970">
    <property type="entry name" value="Maelstrom"/>
</dbReference>